<dbReference type="EMBL" id="CP048649">
    <property type="protein sequence ID" value="QIB69858.1"/>
    <property type="molecule type" value="Genomic_DNA"/>
</dbReference>
<evidence type="ECO:0000256" key="2">
    <source>
        <dbReference type="ARBA" id="ARBA00023004"/>
    </source>
</evidence>
<dbReference type="InterPro" id="IPR017896">
    <property type="entry name" value="4Fe4S_Fe-S-bd"/>
</dbReference>
<evidence type="ECO:0000256" key="3">
    <source>
        <dbReference type="ARBA" id="ARBA00023014"/>
    </source>
</evidence>
<name>A0A858BXM4_9FIRM</name>
<feature type="domain" description="4Fe-4S ferredoxin-type" evidence="4">
    <location>
        <begin position="44"/>
        <end position="73"/>
    </location>
</feature>
<dbReference type="Pfam" id="PF14697">
    <property type="entry name" value="Fer4_21"/>
    <property type="match status" value="1"/>
</dbReference>
<evidence type="ECO:0000313" key="6">
    <source>
        <dbReference type="Proteomes" id="UP000466848"/>
    </source>
</evidence>
<dbReference type="SUPFAM" id="SSF54862">
    <property type="entry name" value="4Fe-4S ferredoxins"/>
    <property type="match status" value="1"/>
</dbReference>
<dbReference type="RefSeq" id="WP_163067098.1">
    <property type="nucleotide sequence ID" value="NZ_CP048649.1"/>
</dbReference>
<protein>
    <submittedName>
        <fullName evidence="5">4Fe-4S dicluster domain-containing protein</fullName>
    </submittedName>
</protein>
<dbReference type="Gene3D" id="3.30.70.20">
    <property type="match status" value="1"/>
</dbReference>
<evidence type="ECO:0000259" key="4">
    <source>
        <dbReference type="PROSITE" id="PS51379"/>
    </source>
</evidence>
<proteinExistence type="predicted"/>
<dbReference type="AlphaFoldDB" id="A0A858BXM4"/>
<keyword evidence="1" id="KW-0479">Metal-binding</keyword>
<dbReference type="Proteomes" id="UP000466848">
    <property type="component" value="Chromosome"/>
</dbReference>
<dbReference type="GO" id="GO:0051536">
    <property type="term" value="F:iron-sulfur cluster binding"/>
    <property type="evidence" value="ECO:0007669"/>
    <property type="project" value="UniProtKB-KW"/>
</dbReference>
<dbReference type="InterPro" id="IPR017900">
    <property type="entry name" value="4Fe4S_Fe_S_CS"/>
</dbReference>
<evidence type="ECO:0000313" key="5">
    <source>
        <dbReference type="EMBL" id="QIB69858.1"/>
    </source>
</evidence>
<feature type="domain" description="4Fe-4S ferredoxin-type" evidence="4">
    <location>
        <begin position="15"/>
        <end position="40"/>
    </location>
</feature>
<keyword evidence="2" id="KW-0408">Iron</keyword>
<dbReference type="PROSITE" id="PS00198">
    <property type="entry name" value="4FE4S_FER_1"/>
    <property type="match status" value="1"/>
</dbReference>
<dbReference type="PROSITE" id="PS51379">
    <property type="entry name" value="4FE4S_FER_2"/>
    <property type="match status" value="2"/>
</dbReference>
<dbReference type="PANTHER" id="PTHR43534:SF1">
    <property type="entry name" value="4FE-4S CLUSTER CONTAINING PARA FAMILY ATPASE PROTEIN"/>
    <property type="match status" value="1"/>
</dbReference>
<sequence>MSEIEKTEKKPRGKYVAHIDGSKCIGCGGCKRNCKFDAISRGKEYYIIDKDRCTGCRICVKVCPAEAIDYGEREE</sequence>
<accession>A0A858BXM4</accession>
<reference evidence="5 6" key="1">
    <citation type="submission" date="2020-02" db="EMBL/GenBank/DDBJ databases">
        <authorList>
            <person name="Kim Y.B."/>
            <person name="Roh S.W."/>
        </authorList>
    </citation>
    <scope>NUCLEOTIDE SEQUENCE [LARGE SCALE GENOMIC DNA]</scope>
    <source>
        <strain evidence="5 6">DSM 103574</strain>
    </source>
</reference>
<dbReference type="PANTHER" id="PTHR43534">
    <property type="entry name" value="MIND SUPERFAMILY P-LOOP ATPASE CONTAINING AN INSERTED FERREDOXIN DOMAIN"/>
    <property type="match status" value="1"/>
</dbReference>
<dbReference type="GO" id="GO:0046872">
    <property type="term" value="F:metal ion binding"/>
    <property type="evidence" value="ECO:0007669"/>
    <property type="project" value="UniProtKB-KW"/>
</dbReference>
<dbReference type="KEGG" id="abut:Ami103574_11230"/>
<gene>
    <name evidence="5" type="ORF">Ami103574_11230</name>
</gene>
<organism evidence="5 6">
    <name type="scientific">Aminipila butyrica</name>
    <dbReference type="NCBI Taxonomy" id="433296"/>
    <lineage>
        <taxon>Bacteria</taxon>
        <taxon>Bacillati</taxon>
        <taxon>Bacillota</taxon>
        <taxon>Clostridia</taxon>
        <taxon>Peptostreptococcales</taxon>
        <taxon>Anaerovoracaceae</taxon>
        <taxon>Aminipila</taxon>
    </lineage>
</organism>
<keyword evidence="3" id="KW-0411">Iron-sulfur</keyword>
<evidence type="ECO:0000256" key="1">
    <source>
        <dbReference type="ARBA" id="ARBA00022723"/>
    </source>
</evidence>
<keyword evidence="6" id="KW-1185">Reference proteome</keyword>